<feature type="transmembrane region" description="Helical" evidence="5">
    <location>
        <begin position="190"/>
        <end position="206"/>
    </location>
</feature>
<feature type="transmembrane region" description="Helical" evidence="5">
    <location>
        <begin position="360"/>
        <end position="377"/>
    </location>
</feature>
<feature type="transmembrane region" description="Helical" evidence="5">
    <location>
        <begin position="66"/>
        <end position="86"/>
    </location>
</feature>
<evidence type="ECO:0000256" key="1">
    <source>
        <dbReference type="ARBA" id="ARBA00004141"/>
    </source>
</evidence>
<evidence type="ECO:0000313" key="8">
    <source>
        <dbReference type="Proteomes" id="UP000697927"/>
    </source>
</evidence>
<feature type="transmembrane region" description="Helical" evidence="5">
    <location>
        <begin position="166"/>
        <end position="185"/>
    </location>
</feature>
<reference evidence="7 8" key="1">
    <citation type="journal article" date="2020" name="Microorganisms">
        <title>Polyphasic Characterisation of Cedecea colo sp. nov., a New Enteric Bacterium Isolated from the Koala Hindgut.</title>
        <authorList>
            <person name="Boath J.M."/>
            <person name="Dakhal S."/>
            <person name="Van T.T.H."/>
            <person name="Moore R.J."/>
            <person name="Dekiwadia C."/>
            <person name="Macreadie I.G."/>
        </authorList>
    </citation>
    <scope>NUCLEOTIDE SEQUENCE [LARGE SCALE GENOMIC DNA]</scope>
    <source>
        <strain evidence="7 8">ZA</strain>
    </source>
</reference>
<evidence type="ECO:0000313" key="7">
    <source>
        <dbReference type="EMBL" id="NIY46205.1"/>
    </source>
</evidence>
<proteinExistence type="predicted"/>
<keyword evidence="2 5" id="KW-0812">Transmembrane</keyword>
<dbReference type="Proteomes" id="UP000697927">
    <property type="component" value="Unassembled WGS sequence"/>
</dbReference>
<keyword evidence="4 5" id="KW-0472">Membrane</keyword>
<dbReference type="Pfam" id="PF04932">
    <property type="entry name" value="Wzy_C"/>
    <property type="match status" value="1"/>
</dbReference>
<dbReference type="RefSeq" id="WP_167605960.1">
    <property type="nucleotide sequence ID" value="NZ_SOYS01000001.1"/>
</dbReference>
<feature type="transmembrane region" description="Helical" evidence="5">
    <location>
        <begin position="328"/>
        <end position="348"/>
    </location>
</feature>
<name>A0ABX0VGB4_9ENTR</name>
<feature type="transmembrane region" description="Helical" evidence="5">
    <location>
        <begin position="9"/>
        <end position="29"/>
    </location>
</feature>
<evidence type="ECO:0000256" key="2">
    <source>
        <dbReference type="ARBA" id="ARBA00022692"/>
    </source>
</evidence>
<keyword evidence="8" id="KW-1185">Reference proteome</keyword>
<gene>
    <name evidence="7" type="ORF">E2L00_01345</name>
</gene>
<dbReference type="InterPro" id="IPR007016">
    <property type="entry name" value="O-antigen_ligase-rel_domated"/>
</dbReference>
<evidence type="ECO:0000256" key="4">
    <source>
        <dbReference type="ARBA" id="ARBA00023136"/>
    </source>
</evidence>
<feature type="transmembrane region" description="Helical" evidence="5">
    <location>
        <begin position="127"/>
        <end position="146"/>
    </location>
</feature>
<organism evidence="7 8">
    <name type="scientific">Cedecea colo</name>
    <dbReference type="NCBI Taxonomy" id="2552946"/>
    <lineage>
        <taxon>Bacteria</taxon>
        <taxon>Pseudomonadati</taxon>
        <taxon>Pseudomonadota</taxon>
        <taxon>Gammaproteobacteria</taxon>
        <taxon>Enterobacterales</taxon>
        <taxon>Enterobacteriaceae</taxon>
        <taxon>Cedecea</taxon>
    </lineage>
</organism>
<keyword evidence="3 5" id="KW-1133">Transmembrane helix</keyword>
<evidence type="ECO:0000256" key="3">
    <source>
        <dbReference type="ARBA" id="ARBA00022989"/>
    </source>
</evidence>
<comment type="caution">
    <text evidence="7">The sequence shown here is derived from an EMBL/GenBank/DDBJ whole genome shotgun (WGS) entry which is preliminary data.</text>
</comment>
<dbReference type="EMBL" id="SOYS01000001">
    <property type="protein sequence ID" value="NIY46205.1"/>
    <property type="molecule type" value="Genomic_DNA"/>
</dbReference>
<feature type="transmembrane region" description="Helical" evidence="5">
    <location>
        <begin position="35"/>
        <end position="54"/>
    </location>
</feature>
<feature type="transmembrane region" description="Helical" evidence="5">
    <location>
        <begin position="212"/>
        <end position="229"/>
    </location>
</feature>
<feature type="domain" description="O-antigen ligase-related" evidence="6">
    <location>
        <begin position="195"/>
        <end position="342"/>
    </location>
</feature>
<comment type="subcellular location">
    <subcellularLocation>
        <location evidence="1">Membrane</location>
        <topology evidence="1">Multi-pass membrane protein</topology>
    </subcellularLocation>
</comment>
<protein>
    <submittedName>
        <fullName evidence="7">Oligosaccharide repeat unit polymerase</fullName>
    </submittedName>
</protein>
<feature type="transmembrane region" description="Helical" evidence="5">
    <location>
        <begin position="236"/>
        <end position="261"/>
    </location>
</feature>
<sequence length="409" mass="47289">MFGILAKYYIFFLLIIYPSLTLLSLFGLIPFYPYNFIVIGLGLCLILGMLLRICTGIRVKIGIIDGLVITAFVWYFSVIILNNNIYSYTEDGRFISSVRYYFPFFIVSFCCYFIFKCGADFFYSTNVKYYLLTIYTVLFFITILYFDPSSFKIDFSYLIDPSFIGVYQIVSDSLAFTVISILALAKLSKLFRIIIIATTLFFLLILNARSGLVGFIFGLCFIFNIRENLIKKPVFIISCILFLFVIIFLIIPDVQIVLAFFENSNSRIYNIFSGNFSDDASFMGRMKLLLHSFSVIFEHPLLGDFGSQASNNIDGFGVRWGAYTHNIFVYWDQFGFIGFMFIMLIIIVSVYNNIKIKRNLNIDLSAVIAFVLSQQLFLKSFTYFYFFAMVGLIEGVKYVSKYNYNHKKL</sequence>
<accession>A0ABX0VGB4</accession>
<evidence type="ECO:0000259" key="6">
    <source>
        <dbReference type="Pfam" id="PF04932"/>
    </source>
</evidence>
<feature type="transmembrane region" description="Helical" evidence="5">
    <location>
        <begin position="98"/>
        <end position="115"/>
    </location>
</feature>
<evidence type="ECO:0000256" key="5">
    <source>
        <dbReference type="SAM" id="Phobius"/>
    </source>
</evidence>